<dbReference type="Proteomes" id="UP001409585">
    <property type="component" value="Unassembled WGS sequence"/>
</dbReference>
<gene>
    <name evidence="5" type="primary">fabG_1</name>
    <name evidence="5" type="ORF">GCM10025791_34110</name>
</gene>
<evidence type="ECO:0000256" key="3">
    <source>
        <dbReference type="RuleBase" id="RU000363"/>
    </source>
</evidence>
<feature type="domain" description="Ketoreductase" evidence="4">
    <location>
        <begin position="4"/>
        <end position="184"/>
    </location>
</feature>
<accession>A0AAV3U6C4</accession>
<comment type="caution">
    <text evidence="5">The sequence shown here is derived from an EMBL/GenBank/DDBJ whole genome shotgun (WGS) entry which is preliminary data.</text>
</comment>
<dbReference type="EMBL" id="BAABLX010000029">
    <property type="protein sequence ID" value="GAA4950926.1"/>
    <property type="molecule type" value="Genomic_DNA"/>
</dbReference>
<name>A0AAV3U6C4_9ALTE</name>
<reference evidence="6" key="1">
    <citation type="journal article" date="2019" name="Int. J. Syst. Evol. Microbiol.">
        <title>The Global Catalogue of Microorganisms (GCM) 10K type strain sequencing project: providing services to taxonomists for standard genome sequencing and annotation.</title>
        <authorList>
            <consortium name="The Broad Institute Genomics Platform"/>
            <consortium name="The Broad Institute Genome Sequencing Center for Infectious Disease"/>
            <person name="Wu L."/>
            <person name="Ma J."/>
        </authorList>
    </citation>
    <scope>NUCLEOTIDE SEQUENCE [LARGE SCALE GENOMIC DNA]</scope>
    <source>
        <strain evidence="6">JCM 19134</strain>
    </source>
</reference>
<proteinExistence type="inferred from homology"/>
<sequence>MSKQVALVTGAAGGFGSAIGRSLHDVGYHVVLADISQQRLEALSEHLGASSRYTYMVMDVCDITQVQAVADTIQANVGENINVLVNNAGILEKNYCLQDTGPPAADKIFDVNLKGCFNCTSVLSRKMAKQRYGRIINIASIAGVWGASGGSAYAASKAGLIKASESWARELGPLNIVVTAVAPGICKTNMFGQFINVEKASASENASKLEKSMVPSGRFGTPEDIAEVVTFLATCKTTFINGTVIEMDGGMRVGQI</sequence>
<dbReference type="InterPro" id="IPR036291">
    <property type="entry name" value="NAD(P)-bd_dom_sf"/>
</dbReference>
<dbReference type="InterPro" id="IPR057326">
    <property type="entry name" value="KR_dom"/>
</dbReference>
<dbReference type="Pfam" id="PF00106">
    <property type="entry name" value="adh_short"/>
    <property type="match status" value="1"/>
</dbReference>
<dbReference type="FunFam" id="3.40.50.720:FF:000173">
    <property type="entry name" value="3-oxoacyl-[acyl-carrier protein] reductase"/>
    <property type="match status" value="1"/>
</dbReference>
<evidence type="ECO:0000256" key="1">
    <source>
        <dbReference type="ARBA" id="ARBA00006484"/>
    </source>
</evidence>
<evidence type="ECO:0000313" key="6">
    <source>
        <dbReference type="Proteomes" id="UP001409585"/>
    </source>
</evidence>
<dbReference type="PANTHER" id="PTHR42760:SF133">
    <property type="entry name" value="3-OXOACYL-[ACYL-CARRIER-PROTEIN] REDUCTASE"/>
    <property type="match status" value="1"/>
</dbReference>
<dbReference type="PRINTS" id="PR00080">
    <property type="entry name" value="SDRFAMILY"/>
</dbReference>
<keyword evidence="6" id="KW-1185">Reference proteome</keyword>
<dbReference type="GO" id="GO:0016616">
    <property type="term" value="F:oxidoreductase activity, acting on the CH-OH group of donors, NAD or NADP as acceptor"/>
    <property type="evidence" value="ECO:0007669"/>
    <property type="project" value="UniProtKB-ARBA"/>
</dbReference>
<dbReference type="AlphaFoldDB" id="A0AAV3U6C4"/>
<keyword evidence="2" id="KW-0560">Oxidoreductase</keyword>
<dbReference type="SUPFAM" id="SSF51735">
    <property type="entry name" value="NAD(P)-binding Rossmann-fold domains"/>
    <property type="match status" value="1"/>
</dbReference>
<dbReference type="PANTHER" id="PTHR42760">
    <property type="entry name" value="SHORT-CHAIN DEHYDROGENASES/REDUCTASES FAMILY MEMBER"/>
    <property type="match status" value="1"/>
</dbReference>
<dbReference type="InterPro" id="IPR002347">
    <property type="entry name" value="SDR_fam"/>
</dbReference>
<dbReference type="RefSeq" id="WP_345425161.1">
    <property type="nucleotide sequence ID" value="NZ_AP031496.1"/>
</dbReference>
<evidence type="ECO:0000259" key="4">
    <source>
        <dbReference type="SMART" id="SM00822"/>
    </source>
</evidence>
<organism evidence="5 6">
    <name type="scientific">Halioxenophilus aromaticivorans</name>
    <dbReference type="NCBI Taxonomy" id="1306992"/>
    <lineage>
        <taxon>Bacteria</taxon>
        <taxon>Pseudomonadati</taxon>
        <taxon>Pseudomonadota</taxon>
        <taxon>Gammaproteobacteria</taxon>
        <taxon>Alteromonadales</taxon>
        <taxon>Alteromonadaceae</taxon>
        <taxon>Halioxenophilus</taxon>
    </lineage>
</organism>
<dbReference type="SMART" id="SM00822">
    <property type="entry name" value="PKS_KR"/>
    <property type="match status" value="1"/>
</dbReference>
<dbReference type="PRINTS" id="PR00081">
    <property type="entry name" value="GDHRDH"/>
</dbReference>
<dbReference type="Gene3D" id="3.40.50.720">
    <property type="entry name" value="NAD(P)-binding Rossmann-like Domain"/>
    <property type="match status" value="1"/>
</dbReference>
<protein>
    <submittedName>
        <fullName evidence="5">3-oxoacyl-[acyl-carrier-protein] reductase</fullName>
    </submittedName>
</protein>
<evidence type="ECO:0000256" key="2">
    <source>
        <dbReference type="ARBA" id="ARBA00023002"/>
    </source>
</evidence>
<evidence type="ECO:0000313" key="5">
    <source>
        <dbReference type="EMBL" id="GAA4950926.1"/>
    </source>
</evidence>
<comment type="similarity">
    <text evidence="1 3">Belongs to the short-chain dehydrogenases/reductases (SDR) family.</text>
</comment>